<gene>
    <name evidence="1" type="ORF">WA026_002565</name>
</gene>
<dbReference type="EMBL" id="JARQZJ010000031">
    <property type="protein sequence ID" value="KAK9874209.1"/>
    <property type="molecule type" value="Genomic_DNA"/>
</dbReference>
<keyword evidence="2" id="KW-1185">Reference proteome</keyword>
<evidence type="ECO:0000313" key="1">
    <source>
        <dbReference type="EMBL" id="KAK9874209.1"/>
    </source>
</evidence>
<protein>
    <recommendedName>
        <fullName evidence="3">Reverse transcriptase</fullName>
    </recommendedName>
</protein>
<organism evidence="1 2">
    <name type="scientific">Henosepilachna vigintioctopunctata</name>
    <dbReference type="NCBI Taxonomy" id="420089"/>
    <lineage>
        <taxon>Eukaryota</taxon>
        <taxon>Metazoa</taxon>
        <taxon>Ecdysozoa</taxon>
        <taxon>Arthropoda</taxon>
        <taxon>Hexapoda</taxon>
        <taxon>Insecta</taxon>
        <taxon>Pterygota</taxon>
        <taxon>Neoptera</taxon>
        <taxon>Endopterygota</taxon>
        <taxon>Coleoptera</taxon>
        <taxon>Polyphaga</taxon>
        <taxon>Cucujiformia</taxon>
        <taxon>Coccinelloidea</taxon>
        <taxon>Coccinellidae</taxon>
        <taxon>Epilachninae</taxon>
        <taxon>Epilachnini</taxon>
        <taxon>Henosepilachna</taxon>
    </lineage>
</organism>
<dbReference type="AlphaFoldDB" id="A0AAW1U0Q8"/>
<evidence type="ECO:0008006" key="3">
    <source>
        <dbReference type="Google" id="ProtNLM"/>
    </source>
</evidence>
<accession>A0AAW1U0Q8</accession>
<dbReference type="Proteomes" id="UP001431783">
    <property type="component" value="Unassembled WGS sequence"/>
</dbReference>
<proteinExistence type="predicted"/>
<evidence type="ECO:0000313" key="2">
    <source>
        <dbReference type="Proteomes" id="UP001431783"/>
    </source>
</evidence>
<comment type="caution">
    <text evidence="1">The sequence shown here is derived from an EMBL/GenBank/DDBJ whole genome shotgun (WGS) entry which is preliminary data.</text>
</comment>
<name>A0AAW1U0Q8_9CUCU</name>
<reference evidence="1 2" key="1">
    <citation type="submission" date="2023-03" db="EMBL/GenBank/DDBJ databases">
        <title>Genome insight into feeding habits of ladybird beetles.</title>
        <authorList>
            <person name="Li H.-S."/>
            <person name="Huang Y.-H."/>
            <person name="Pang H."/>
        </authorList>
    </citation>
    <scope>NUCLEOTIDE SEQUENCE [LARGE SCALE GENOMIC DNA]</scope>
    <source>
        <strain evidence="1">SYSU_2023b</strain>
        <tissue evidence="1">Whole body</tissue>
    </source>
</reference>
<sequence length="122" mass="13689">MFPRLQQNALWATRGLELSIGVACNILKDLVAWCIKNRLILNMAKTECVVLFCDRSSAEIPGEINTQVSVANSTRFLGVHLDKDLKWAQHLANLTSELNSAIHSVSVFKGRVDFQTVQILFF</sequence>